<proteinExistence type="predicted"/>
<evidence type="ECO:0000313" key="1">
    <source>
        <dbReference type="EMBL" id="TCL75074.1"/>
    </source>
</evidence>
<dbReference type="RefSeq" id="WP_165907757.1">
    <property type="nucleotide sequence ID" value="NZ_SLUN01000003.1"/>
</dbReference>
<dbReference type="AlphaFoldDB" id="A0A4R1S7K9"/>
<dbReference type="Proteomes" id="UP000295008">
    <property type="component" value="Unassembled WGS sequence"/>
</dbReference>
<name>A0A4R1S7K9_HYDET</name>
<gene>
    <name evidence="1" type="ORF">EDC14_10034</name>
</gene>
<reference evidence="1 2" key="1">
    <citation type="submission" date="2019-03" db="EMBL/GenBank/DDBJ databases">
        <title>Genomic Encyclopedia of Type Strains, Phase IV (KMG-IV): sequencing the most valuable type-strain genomes for metagenomic binning, comparative biology and taxonomic classification.</title>
        <authorList>
            <person name="Goeker M."/>
        </authorList>
    </citation>
    <scope>NUCLEOTIDE SEQUENCE [LARGE SCALE GENOMIC DNA]</scope>
    <source>
        <strain evidence="1 2">LX-B</strain>
    </source>
</reference>
<sequence>MNDIQEMAMHHPIDLLDRGVVTGTSTVVSLLGLDLIGIRQLKVVTTLETWLNCAEFLW</sequence>
<accession>A0A4R1S7K9</accession>
<evidence type="ECO:0000313" key="2">
    <source>
        <dbReference type="Proteomes" id="UP000295008"/>
    </source>
</evidence>
<comment type="caution">
    <text evidence="1">The sequence shown here is derived from an EMBL/GenBank/DDBJ whole genome shotgun (WGS) entry which is preliminary data.</text>
</comment>
<protein>
    <submittedName>
        <fullName evidence="1">Uncharacterized protein</fullName>
    </submittedName>
</protein>
<organism evidence="1 2">
    <name type="scientific">Hydrogenispora ethanolica</name>
    <dbReference type="NCBI Taxonomy" id="1082276"/>
    <lineage>
        <taxon>Bacteria</taxon>
        <taxon>Bacillati</taxon>
        <taxon>Bacillota</taxon>
        <taxon>Hydrogenispora</taxon>
    </lineage>
</organism>
<dbReference type="EMBL" id="SLUN01000003">
    <property type="protein sequence ID" value="TCL75074.1"/>
    <property type="molecule type" value="Genomic_DNA"/>
</dbReference>
<keyword evidence="2" id="KW-1185">Reference proteome</keyword>